<evidence type="ECO:0000256" key="4">
    <source>
        <dbReference type="ARBA" id="ARBA00022729"/>
    </source>
</evidence>
<dbReference type="PANTHER" id="PTHR42693:SF42">
    <property type="entry name" value="ARYLSULFATASE G"/>
    <property type="match status" value="1"/>
</dbReference>
<evidence type="ECO:0000256" key="3">
    <source>
        <dbReference type="ARBA" id="ARBA00022723"/>
    </source>
</evidence>
<keyword evidence="5" id="KW-0378">Hydrolase</keyword>
<comment type="similarity">
    <text evidence="2">Belongs to the sulfatase family.</text>
</comment>
<evidence type="ECO:0000256" key="7">
    <source>
        <dbReference type="SAM" id="MobiDB-lite"/>
    </source>
</evidence>
<name>A0A3A3FH95_9BURK</name>
<dbReference type="Proteomes" id="UP000265955">
    <property type="component" value="Unassembled WGS sequence"/>
</dbReference>
<evidence type="ECO:0000256" key="5">
    <source>
        <dbReference type="ARBA" id="ARBA00022801"/>
    </source>
</evidence>
<feature type="signal peptide" evidence="8">
    <location>
        <begin position="1"/>
        <end position="31"/>
    </location>
</feature>
<protein>
    <submittedName>
        <fullName evidence="10">Arylsulfatase</fullName>
    </submittedName>
</protein>
<feature type="chain" id="PRO_5017363328" evidence="8">
    <location>
        <begin position="32"/>
        <end position="494"/>
    </location>
</feature>
<dbReference type="OrthoDB" id="9766107at2"/>
<keyword evidence="11" id="KW-1185">Reference proteome</keyword>
<comment type="caution">
    <text evidence="10">The sequence shown here is derived from an EMBL/GenBank/DDBJ whole genome shotgun (WGS) entry which is preliminary data.</text>
</comment>
<dbReference type="Gene3D" id="3.40.720.10">
    <property type="entry name" value="Alkaline Phosphatase, subunit A"/>
    <property type="match status" value="1"/>
</dbReference>
<dbReference type="GO" id="GO:0046872">
    <property type="term" value="F:metal ion binding"/>
    <property type="evidence" value="ECO:0007669"/>
    <property type="project" value="UniProtKB-KW"/>
</dbReference>
<dbReference type="CDD" id="cd16142">
    <property type="entry name" value="ARS_like"/>
    <property type="match status" value="1"/>
</dbReference>
<dbReference type="AlphaFoldDB" id="A0A3A3FH95"/>
<dbReference type="InterPro" id="IPR050738">
    <property type="entry name" value="Sulfatase"/>
</dbReference>
<reference evidence="11" key="1">
    <citation type="submission" date="2018-09" db="EMBL/GenBank/DDBJ databases">
        <authorList>
            <person name="Zhu H."/>
        </authorList>
    </citation>
    <scope>NUCLEOTIDE SEQUENCE [LARGE SCALE GENOMIC DNA]</scope>
    <source>
        <strain evidence="11">K1R23-30</strain>
    </source>
</reference>
<dbReference type="Pfam" id="PF00884">
    <property type="entry name" value="Sulfatase"/>
    <property type="match status" value="1"/>
</dbReference>
<dbReference type="RefSeq" id="WP_119771772.1">
    <property type="nucleotide sequence ID" value="NZ_QYUO01000003.1"/>
</dbReference>
<dbReference type="EMBL" id="QYUO01000003">
    <property type="protein sequence ID" value="RJF91874.1"/>
    <property type="molecule type" value="Genomic_DNA"/>
</dbReference>
<keyword evidence="4 8" id="KW-0732">Signal</keyword>
<dbReference type="InterPro" id="IPR017850">
    <property type="entry name" value="Alkaline_phosphatase_core_sf"/>
</dbReference>
<sequence length="494" mass="54406">MKDTQTVKASAGGILAKLVSAALLATSTLQAAPVSAQPQQKPNILFILVDNLGYGELGVYGGGATRGAPTPRIDKFAGEGLRLTNMNMEPQCTPSRSSMLTGRHAIRSGTYAVPYGGMAEGLTQWEVTMAESLSDAGYATALYGKWHLGSENGRLPNDQGFDEWYGIPRTTHEVLYATTPAYSPQITPGQPILEGRKGEKSNEVRVYDVEQRRLMDGDLARRSIAFMERQAKAKKPFFAFASLTQPHMPTLPNPKFAGKTGHGDWADMLAEMDDNVGQMLDAVDRLGIRDNTIVIFASDNGAEFMKPWDGWSGPWRGNYFTAWEGGIRVPFMIRWPGKIPAARVSDEIVHGVDLFPTLARITGARLPDDRPIDGMDQSAFFMGKIGKSAREGILIWVDNRLQAVKWRNYKLHFYQQDTMVSPAAKLSVPLLVDLYTNPQEDENKRDMAAGWATRPMLKMIGAFEASVKKYPLIPMGTPDPYQPPQSPQPPATKP</sequence>
<evidence type="ECO:0000256" key="6">
    <source>
        <dbReference type="ARBA" id="ARBA00022837"/>
    </source>
</evidence>
<proteinExistence type="inferred from homology"/>
<evidence type="ECO:0000313" key="10">
    <source>
        <dbReference type="EMBL" id="RJF91874.1"/>
    </source>
</evidence>
<evidence type="ECO:0000259" key="9">
    <source>
        <dbReference type="Pfam" id="PF00884"/>
    </source>
</evidence>
<keyword evidence="3" id="KW-0479">Metal-binding</keyword>
<evidence type="ECO:0000256" key="1">
    <source>
        <dbReference type="ARBA" id="ARBA00001913"/>
    </source>
</evidence>
<dbReference type="Gene3D" id="3.30.1120.10">
    <property type="match status" value="1"/>
</dbReference>
<accession>A0A3A3FH95</accession>
<feature type="domain" description="Sulfatase N-terminal" evidence="9">
    <location>
        <begin position="42"/>
        <end position="363"/>
    </location>
</feature>
<feature type="region of interest" description="Disordered" evidence="7">
    <location>
        <begin position="474"/>
        <end position="494"/>
    </location>
</feature>
<evidence type="ECO:0000313" key="11">
    <source>
        <dbReference type="Proteomes" id="UP000265955"/>
    </source>
</evidence>
<evidence type="ECO:0000256" key="2">
    <source>
        <dbReference type="ARBA" id="ARBA00008779"/>
    </source>
</evidence>
<dbReference type="SUPFAM" id="SSF53649">
    <property type="entry name" value="Alkaline phosphatase-like"/>
    <property type="match status" value="1"/>
</dbReference>
<gene>
    <name evidence="10" type="ORF">D3871_24665</name>
</gene>
<comment type="cofactor">
    <cofactor evidence="1">
        <name>Ca(2+)</name>
        <dbReference type="ChEBI" id="CHEBI:29108"/>
    </cofactor>
</comment>
<dbReference type="PANTHER" id="PTHR42693">
    <property type="entry name" value="ARYLSULFATASE FAMILY MEMBER"/>
    <property type="match status" value="1"/>
</dbReference>
<dbReference type="InterPro" id="IPR000917">
    <property type="entry name" value="Sulfatase_N"/>
</dbReference>
<feature type="compositionally biased region" description="Pro residues" evidence="7">
    <location>
        <begin position="480"/>
        <end position="494"/>
    </location>
</feature>
<evidence type="ECO:0000256" key="8">
    <source>
        <dbReference type="SAM" id="SignalP"/>
    </source>
</evidence>
<organism evidence="10 11">
    <name type="scientific">Noviherbaspirillum saxi</name>
    <dbReference type="NCBI Taxonomy" id="2320863"/>
    <lineage>
        <taxon>Bacteria</taxon>
        <taxon>Pseudomonadati</taxon>
        <taxon>Pseudomonadota</taxon>
        <taxon>Betaproteobacteria</taxon>
        <taxon>Burkholderiales</taxon>
        <taxon>Oxalobacteraceae</taxon>
        <taxon>Noviherbaspirillum</taxon>
    </lineage>
</organism>
<keyword evidence="6" id="KW-0106">Calcium</keyword>
<dbReference type="GO" id="GO:0004065">
    <property type="term" value="F:arylsulfatase activity"/>
    <property type="evidence" value="ECO:0007669"/>
    <property type="project" value="TreeGrafter"/>
</dbReference>